<evidence type="ECO:0000313" key="2">
    <source>
        <dbReference type="EMBL" id="MBV0901168.1"/>
    </source>
</evidence>
<protein>
    <submittedName>
        <fullName evidence="2">Uncharacterized protein</fullName>
    </submittedName>
</protein>
<dbReference type="RefSeq" id="WP_162414798.1">
    <property type="nucleotide sequence ID" value="NZ_JAHQXE010000001.1"/>
</dbReference>
<feature type="transmembrane region" description="Helical" evidence="1">
    <location>
        <begin position="27"/>
        <end position="48"/>
    </location>
</feature>
<comment type="caution">
    <text evidence="2">The sequence shown here is derived from an EMBL/GenBank/DDBJ whole genome shotgun (WGS) entry which is preliminary data.</text>
</comment>
<accession>A0AA41FYX5</accession>
<dbReference type="EMBL" id="JAHQXE010000001">
    <property type="protein sequence ID" value="MBV0901168.1"/>
    <property type="molecule type" value="Genomic_DNA"/>
</dbReference>
<feature type="transmembrane region" description="Helical" evidence="1">
    <location>
        <begin position="60"/>
        <end position="82"/>
    </location>
</feature>
<keyword evidence="1" id="KW-1133">Transmembrane helix</keyword>
<reference evidence="2" key="1">
    <citation type="submission" date="2021-06" db="EMBL/GenBank/DDBJ databases">
        <title>New haloarchaea isolates fom saline soil.</title>
        <authorList>
            <person name="Duran-Viseras A."/>
            <person name="Sanchez-Porro C.S."/>
            <person name="Ventosa A."/>
        </authorList>
    </citation>
    <scope>NUCLEOTIDE SEQUENCE</scope>
    <source>
        <strain evidence="2">JCM 18369</strain>
    </source>
</reference>
<proteinExistence type="predicted"/>
<keyword evidence="1" id="KW-0472">Membrane</keyword>
<dbReference type="AlphaFoldDB" id="A0AA41FYX5"/>
<sequence length="91" mass="10030">MNKQSSDRTGSGSERPLCESASSLEHWLTSVVGLGMALAVGVFFYVPIVETAASLEVLSTTAMVFLFTALWLVLWGTLELAWEWRAGRVHR</sequence>
<organism evidence="2 3">
    <name type="scientific">Haloarcula salina</name>
    <dbReference type="NCBI Taxonomy" id="1429914"/>
    <lineage>
        <taxon>Archaea</taxon>
        <taxon>Methanobacteriati</taxon>
        <taxon>Methanobacteriota</taxon>
        <taxon>Stenosarchaea group</taxon>
        <taxon>Halobacteria</taxon>
        <taxon>Halobacteriales</taxon>
        <taxon>Haloarculaceae</taxon>
        <taxon>Haloarcula</taxon>
    </lineage>
</organism>
<keyword evidence="3" id="KW-1185">Reference proteome</keyword>
<keyword evidence="1" id="KW-0812">Transmembrane</keyword>
<gene>
    <name evidence="2" type="ORF">KTS37_05140</name>
</gene>
<name>A0AA41FYX5_9EURY</name>
<dbReference type="Proteomes" id="UP001166304">
    <property type="component" value="Unassembled WGS sequence"/>
</dbReference>
<evidence type="ECO:0000256" key="1">
    <source>
        <dbReference type="SAM" id="Phobius"/>
    </source>
</evidence>
<evidence type="ECO:0000313" key="3">
    <source>
        <dbReference type="Proteomes" id="UP001166304"/>
    </source>
</evidence>